<reference evidence="2" key="1">
    <citation type="submission" date="2023-06" db="EMBL/GenBank/DDBJ databases">
        <title>Genome-scale phylogeny and comparative genomics of the fungal order Sordariales.</title>
        <authorList>
            <consortium name="Lawrence Berkeley National Laboratory"/>
            <person name="Hensen N."/>
            <person name="Bonometti L."/>
            <person name="Westerberg I."/>
            <person name="Brannstrom I.O."/>
            <person name="Guillou S."/>
            <person name="Cros-Aarteil S."/>
            <person name="Calhoun S."/>
            <person name="Haridas S."/>
            <person name="Kuo A."/>
            <person name="Mondo S."/>
            <person name="Pangilinan J."/>
            <person name="Riley R."/>
            <person name="LaButti K."/>
            <person name="Andreopoulos B."/>
            <person name="Lipzen A."/>
            <person name="Chen C."/>
            <person name="Yanf M."/>
            <person name="Daum C."/>
            <person name="Ng V."/>
            <person name="Clum A."/>
            <person name="Steindorff A."/>
            <person name="Ohm R."/>
            <person name="Martin F."/>
            <person name="Silar P."/>
            <person name="Natvig D."/>
            <person name="Lalanne C."/>
            <person name="Gautier V."/>
            <person name="Ament-velasquez S.L."/>
            <person name="Kruys A."/>
            <person name="Hutchinson M.I."/>
            <person name="Powell A.J."/>
            <person name="Barry K."/>
            <person name="Miller A.N."/>
            <person name="Grigoriev I.V."/>
            <person name="Debuchy R."/>
            <person name="Gladieux P."/>
            <person name="Thoren M.H."/>
            <person name="Johannesson H."/>
        </authorList>
    </citation>
    <scope>NUCLEOTIDE SEQUENCE</scope>
    <source>
        <strain evidence="2">SMH3187-1</strain>
    </source>
</reference>
<proteinExistence type="predicted"/>
<organism evidence="2 3">
    <name type="scientific">Schizothecium vesticola</name>
    <dbReference type="NCBI Taxonomy" id="314040"/>
    <lineage>
        <taxon>Eukaryota</taxon>
        <taxon>Fungi</taxon>
        <taxon>Dikarya</taxon>
        <taxon>Ascomycota</taxon>
        <taxon>Pezizomycotina</taxon>
        <taxon>Sordariomycetes</taxon>
        <taxon>Sordariomycetidae</taxon>
        <taxon>Sordariales</taxon>
        <taxon>Schizotheciaceae</taxon>
        <taxon>Schizothecium</taxon>
    </lineage>
</organism>
<evidence type="ECO:0000256" key="1">
    <source>
        <dbReference type="SAM" id="MobiDB-lite"/>
    </source>
</evidence>
<dbReference type="Proteomes" id="UP001172155">
    <property type="component" value="Unassembled WGS sequence"/>
</dbReference>
<dbReference type="AlphaFoldDB" id="A0AA40EKK0"/>
<dbReference type="EMBL" id="JAUKUD010000006">
    <property type="protein sequence ID" value="KAK0741038.1"/>
    <property type="molecule type" value="Genomic_DNA"/>
</dbReference>
<feature type="compositionally biased region" description="Polar residues" evidence="1">
    <location>
        <begin position="155"/>
        <end position="178"/>
    </location>
</feature>
<feature type="region of interest" description="Disordered" evidence="1">
    <location>
        <begin position="131"/>
        <end position="181"/>
    </location>
</feature>
<protein>
    <submittedName>
        <fullName evidence="2">Uncharacterized protein</fullName>
    </submittedName>
</protein>
<gene>
    <name evidence="2" type="ORF">B0T18DRAFT_223298</name>
</gene>
<evidence type="ECO:0000313" key="2">
    <source>
        <dbReference type="EMBL" id="KAK0741038.1"/>
    </source>
</evidence>
<evidence type="ECO:0000313" key="3">
    <source>
        <dbReference type="Proteomes" id="UP001172155"/>
    </source>
</evidence>
<accession>A0AA40EKK0</accession>
<sequence>MVARLSSERGPSVLCLLNHRASPPSPIPVPRPSQGSPLTGLFFLLPSPPVLPRSGSRRRLSSYCVRTGTIRAEHTTRPPPPFSLGGLRAAWEGRFRSKRRHAHDPFFHLAFGCWDWRCLWRRRLRATTFKTRPSCASAPSPAWHPGEQGRESSTGHHTPSESGQVGTPSTPSQPTNHAQRSRGAINTGISGLMLCSAVCPLMATIHRCCCQWPQIRNLSHRWRPSGH</sequence>
<comment type="caution">
    <text evidence="2">The sequence shown here is derived from an EMBL/GenBank/DDBJ whole genome shotgun (WGS) entry which is preliminary data.</text>
</comment>
<keyword evidence="3" id="KW-1185">Reference proteome</keyword>
<name>A0AA40EKK0_9PEZI</name>